<comment type="caution">
    <text evidence="17">The sequence shown here is derived from an EMBL/GenBank/DDBJ whole genome shotgun (WGS) entry which is preliminary data.</text>
</comment>
<dbReference type="InterPro" id="IPR025201">
    <property type="entry name" value="KdpD_TM"/>
</dbReference>
<dbReference type="EC" id="2.7.13.3" evidence="3"/>
<evidence type="ECO:0000256" key="13">
    <source>
        <dbReference type="PROSITE-ProRule" id="PRU00169"/>
    </source>
</evidence>
<dbReference type="SUPFAM" id="SSF55874">
    <property type="entry name" value="ATPase domain of HSP90 chaperone/DNA topoisomerase II/histidine kinase"/>
    <property type="match status" value="1"/>
</dbReference>
<evidence type="ECO:0000256" key="11">
    <source>
        <dbReference type="ARBA" id="ARBA00023012"/>
    </source>
</evidence>
<keyword evidence="10 14" id="KW-1133">Transmembrane helix</keyword>
<feature type="domain" description="Histidine kinase" evidence="15">
    <location>
        <begin position="173"/>
        <end position="398"/>
    </location>
</feature>
<feature type="transmembrane region" description="Helical" evidence="14">
    <location>
        <begin position="92"/>
        <end position="113"/>
    </location>
</feature>
<name>A0A7W6NN03_9HYPH</name>
<dbReference type="Gene3D" id="3.40.50.2300">
    <property type="match status" value="1"/>
</dbReference>
<dbReference type="Gene3D" id="1.20.120.620">
    <property type="entry name" value="Backbone structure of the membrane domain of e. Coli histidine kinase receptor kdpd"/>
    <property type="match status" value="1"/>
</dbReference>
<dbReference type="PANTHER" id="PTHR43065">
    <property type="entry name" value="SENSOR HISTIDINE KINASE"/>
    <property type="match status" value="1"/>
</dbReference>
<dbReference type="Proteomes" id="UP000528286">
    <property type="component" value="Unassembled WGS sequence"/>
</dbReference>
<proteinExistence type="predicted"/>
<keyword evidence="4 13" id="KW-0597">Phosphoprotein</keyword>
<evidence type="ECO:0000259" key="15">
    <source>
        <dbReference type="PROSITE" id="PS50109"/>
    </source>
</evidence>
<keyword evidence="6 14" id="KW-0812">Transmembrane</keyword>
<dbReference type="InterPro" id="IPR036890">
    <property type="entry name" value="HATPase_C_sf"/>
</dbReference>
<dbReference type="InterPro" id="IPR004358">
    <property type="entry name" value="Sig_transdc_His_kin-like_C"/>
</dbReference>
<evidence type="ECO:0000256" key="10">
    <source>
        <dbReference type="ARBA" id="ARBA00022989"/>
    </source>
</evidence>
<dbReference type="Gene3D" id="3.30.565.10">
    <property type="entry name" value="Histidine kinase-like ATPase, C-terminal domain"/>
    <property type="match status" value="1"/>
</dbReference>
<dbReference type="InterPro" id="IPR005467">
    <property type="entry name" value="His_kinase_dom"/>
</dbReference>
<keyword evidence="18" id="KW-1185">Reference proteome</keyword>
<comment type="subcellular location">
    <subcellularLocation>
        <location evidence="2">Membrane</location>
        <topology evidence="2">Multi-pass membrane protein</topology>
    </subcellularLocation>
</comment>
<dbReference type="InterPro" id="IPR003661">
    <property type="entry name" value="HisK_dim/P_dom"/>
</dbReference>
<evidence type="ECO:0000256" key="6">
    <source>
        <dbReference type="ARBA" id="ARBA00022692"/>
    </source>
</evidence>
<dbReference type="Pfam" id="PF02518">
    <property type="entry name" value="HATPase_c"/>
    <property type="match status" value="1"/>
</dbReference>
<organism evidence="17 18">
    <name type="scientific">Gellertiella hungarica</name>
    <dbReference type="NCBI Taxonomy" id="1572859"/>
    <lineage>
        <taxon>Bacteria</taxon>
        <taxon>Pseudomonadati</taxon>
        <taxon>Pseudomonadota</taxon>
        <taxon>Alphaproteobacteria</taxon>
        <taxon>Hyphomicrobiales</taxon>
        <taxon>Rhizobiaceae</taxon>
        <taxon>Gellertiella</taxon>
    </lineage>
</organism>
<keyword evidence="11" id="KW-0902">Two-component regulatory system</keyword>
<dbReference type="InterPro" id="IPR003594">
    <property type="entry name" value="HATPase_dom"/>
</dbReference>
<comment type="catalytic activity">
    <reaction evidence="1">
        <text>ATP + protein L-histidine = ADP + protein N-phospho-L-histidine.</text>
        <dbReference type="EC" id="2.7.13.3"/>
    </reaction>
</comment>
<feature type="modified residue" description="4-aspartylphosphate" evidence="13">
    <location>
        <position position="472"/>
    </location>
</feature>
<dbReference type="EMBL" id="JACIEZ010000016">
    <property type="protein sequence ID" value="MBB4067209.1"/>
    <property type="molecule type" value="Genomic_DNA"/>
</dbReference>
<keyword evidence="7" id="KW-0547">Nucleotide-binding</keyword>
<feature type="transmembrane region" description="Helical" evidence="14">
    <location>
        <begin position="44"/>
        <end position="72"/>
    </location>
</feature>
<evidence type="ECO:0000313" key="18">
    <source>
        <dbReference type="Proteomes" id="UP000528286"/>
    </source>
</evidence>
<dbReference type="Gene3D" id="1.10.287.130">
    <property type="match status" value="1"/>
</dbReference>
<evidence type="ECO:0000256" key="14">
    <source>
        <dbReference type="SAM" id="Phobius"/>
    </source>
</evidence>
<accession>A0A7W6NN03</accession>
<evidence type="ECO:0000259" key="16">
    <source>
        <dbReference type="PROSITE" id="PS50110"/>
    </source>
</evidence>
<dbReference type="GO" id="GO:0005524">
    <property type="term" value="F:ATP binding"/>
    <property type="evidence" value="ECO:0007669"/>
    <property type="project" value="UniProtKB-KW"/>
</dbReference>
<evidence type="ECO:0000256" key="7">
    <source>
        <dbReference type="ARBA" id="ARBA00022741"/>
    </source>
</evidence>
<evidence type="ECO:0000313" key="17">
    <source>
        <dbReference type="EMBL" id="MBB4067209.1"/>
    </source>
</evidence>
<dbReference type="SMART" id="SM00387">
    <property type="entry name" value="HATPase_c"/>
    <property type="match status" value="1"/>
</dbReference>
<dbReference type="PRINTS" id="PR00344">
    <property type="entry name" value="BCTRLSENSOR"/>
</dbReference>
<keyword evidence="9" id="KW-0067">ATP-binding</keyword>
<evidence type="ECO:0000256" key="5">
    <source>
        <dbReference type="ARBA" id="ARBA00022679"/>
    </source>
</evidence>
<feature type="domain" description="Response regulatory" evidence="16">
    <location>
        <begin position="422"/>
        <end position="537"/>
    </location>
</feature>
<keyword evidence="5" id="KW-0808">Transferase</keyword>
<dbReference type="GO" id="GO:0016020">
    <property type="term" value="C:membrane"/>
    <property type="evidence" value="ECO:0007669"/>
    <property type="project" value="UniProtKB-SubCell"/>
</dbReference>
<evidence type="ECO:0000256" key="4">
    <source>
        <dbReference type="ARBA" id="ARBA00022553"/>
    </source>
</evidence>
<dbReference type="InterPro" id="IPR011006">
    <property type="entry name" value="CheY-like_superfamily"/>
</dbReference>
<feature type="transmembrane region" description="Helical" evidence="14">
    <location>
        <begin position="14"/>
        <end position="32"/>
    </location>
</feature>
<dbReference type="PROSITE" id="PS50109">
    <property type="entry name" value="HIS_KIN"/>
    <property type="match status" value="1"/>
</dbReference>
<dbReference type="Pfam" id="PF00072">
    <property type="entry name" value="Response_reg"/>
    <property type="match status" value="1"/>
</dbReference>
<dbReference type="InterPro" id="IPR038318">
    <property type="entry name" value="KdpD_sf"/>
</dbReference>
<dbReference type="InterPro" id="IPR036097">
    <property type="entry name" value="HisK_dim/P_sf"/>
</dbReference>
<keyword evidence="8 17" id="KW-0418">Kinase</keyword>
<evidence type="ECO:0000256" key="9">
    <source>
        <dbReference type="ARBA" id="ARBA00022840"/>
    </source>
</evidence>
<dbReference type="Pfam" id="PF00512">
    <property type="entry name" value="HisKA"/>
    <property type="match status" value="1"/>
</dbReference>
<dbReference type="AlphaFoldDB" id="A0A7W6NN03"/>
<dbReference type="InterPro" id="IPR001789">
    <property type="entry name" value="Sig_transdc_resp-reg_receiver"/>
</dbReference>
<keyword evidence="12 14" id="KW-0472">Membrane</keyword>
<gene>
    <name evidence="17" type="ORF">GGR23_004440</name>
</gene>
<dbReference type="SUPFAM" id="SSF52172">
    <property type="entry name" value="CheY-like"/>
    <property type="match status" value="1"/>
</dbReference>
<evidence type="ECO:0000256" key="3">
    <source>
        <dbReference type="ARBA" id="ARBA00012438"/>
    </source>
</evidence>
<protein>
    <recommendedName>
        <fullName evidence="3">histidine kinase</fullName>
        <ecNumber evidence="3">2.7.13.3</ecNumber>
    </recommendedName>
</protein>
<evidence type="ECO:0000256" key="12">
    <source>
        <dbReference type="ARBA" id="ARBA00023136"/>
    </source>
</evidence>
<evidence type="ECO:0000256" key="8">
    <source>
        <dbReference type="ARBA" id="ARBA00022777"/>
    </source>
</evidence>
<dbReference type="PROSITE" id="PS50110">
    <property type="entry name" value="RESPONSE_REGULATORY"/>
    <property type="match status" value="1"/>
</dbReference>
<dbReference type="Pfam" id="PF13493">
    <property type="entry name" value="DUF4118"/>
    <property type="match status" value="1"/>
</dbReference>
<dbReference type="PANTHER" id="PTHR43065:SF49">
    <property type="entry name" value="HISTIDINE KINASE"/>
    <property type="match status" value="1"/>
</dbReference>
<evidence type="ECO:0000256" key="1">
    <source>
        <dbReference type="ARBA" id="ARBA00000085"/>
    </source>
</evidence>
<sequence>MDLLTIAGSRRNSALGYVFALGSVALAFLVRLTAGAYMAPFSYLIFIPAVVIAAFFGGTGAGLLSAALSILMVQYVLESGVSGPSPDGTTEIIGMVCFALNAILLICVVNALLSALRSKAQRETEMMEFHAGLDRVVAERTDLLKLEMTEHVAAQTQMRELQKIETIGQLTGGLAHDFNNMLAVIVGSLDIAERRLERGRTEELGSLIRNARDGARRAANLTNRLLAFSRRQPLTPEVIDPNLRLQSLPDLLGRSLDSDVRIELKLADNLWPISVDVGQLEQAVLNLALNARDAMPAGGTVTVTVDNAELDQAYLKAHPEVRPGQYLRISVADTGVGMAPEVMERAFDPFYTTKGPGNGTGLGLSQVFGWIKQSGGHIRILSEVGQGTTVCLYLPRYTGKERPAQEEASRTQRPTEPLREEVVMVVEDEDNVRQMTVEALRELGYSVIEASGGRDALQQLSFNLRIDILFTDIVMPDMNGKLVADAVKDRFPAVKVIFTTGYTRNAIVHNGIVESGINLLLKPFTLEQLSMKISEVLRR</sequence>
<dbReference type="SUPFAM" id="SSF47384">
    <property type="entry name" value="Homodimeric domain of signal transducing histidine kinase"/>
    <property type="match status" value="1"/>
</dbReference>
<dbReference type="GO" id="GO:0000155">
    <property type="term" value="F:phosphorelay sensor kinase activity"/>
    <property type="evidence" value="ECO:0007669"/>
    <property type="project" value="InterPro"/>
</dbReference>
<dbReference type="SMART" id="SM00388">
    <property type="entry name" value="HisKA"/>
    <property type="match status" value="1"/>
</dbReference>
<dbReference type="RefSeq" id="WP_183368445.1">
    <property type="nucleotide sequence ID" value="NZ_JACIEZ010000016.1"/>
</dbReference>
<evidence type="ECO:0000256" key="2">
    <source>
        <dbReference type="ARBA" id="ARBA00004141"/>
    </source>
</evidence>
<dbReference type="SMART" id="SM00448">
    <property type="entry name" value="REC"/>
    <property type="match status" value="1"/>
</dbReference>
<reference evidence="17 18" key="1">
    <citation type="submission" date="2020-08" db="EMBL/GenBank/DDBJ databases">
        <title>Genomic Encyclopedia of Type Strains, Phase IV (KMG-IV): sequencing the most valuable type-strain genomes for metagenomic binning, comparative biology and taxonomic classification.</title>
        <authorList>
            <person name="Goeker M."/>
        </authorList>
    </citation>
    <scope>NUCLEOTIDE SEQUENCE [LARGE SCALE GENOMIC DNA]</scope>
    <source>
        <strain evidence="17 18">DSM 29853</strain>
    </source>
</reference>